<dbReference type="EMBL" id="CM029052">
    <property type="protein sequence ID" value="KAG2556514.1"/>
    <property type="molecule type" value="Genomic_DNA"/>
</dbReference>
<accession>A0A8T0PDF8</accession>
<evidence type="ECO:0000313" key="2">
    <source>
        <dbReference type="Proteomes" id="UP000823388"/>
    </source>
</evidence>
<gene>
    <name evidence="1" type="ORF">PVAP13_8NG204300</name>
</gene>
<sequence length="228" mass="25066">MADGQRQAQPAASTGGYGRATALRLAEMRCRCRRQSWTVSRRSPSPMRHLCSTQGVRPAEYLRTHGAAIKLFREHMLQNRKPTSSRRPVAAPWCLGRLGVLVCDSDLSRTRGSRFASAMTNTCGAPASSLACRPSLGAWRSMSSSLLTFTPYRWAATTLSWASNGWGCWAPLSLISAGRRCLSSGRAVASSGPALTGRWRRLSINWKRTRPTSWIGLLMGWVEMGFMG</sequence>
<comment type="caution">
    <text evidence="1">The sequence shown here is derived from an EMBL/GenBank/DDBJ whole genome shotgun (WGS) entry which is preliminary data.</text>
</comment>
<evidence type="ECO:0000313" key="1">
    <source>
        <dbReference type="EMBL" id="KAG2556514.1"/>
    </source>
</evidence>
<protein>
    <submittedName>
        <fullName evidence="1">Uncharacterized protein</fullName>
    </submittedName>
</protein>
<dbReference type="Proteomes" id="UP000823388">
    <property type="component" value="Chromosome 8N"/>
</dbReference>
<proteinExistence type="predicted"/>
<dbReference type="AlphaFoldDB" id="A0A8T0PDF8"/>
<organism evidence="1 2">
    <name type="scientific">Panicum virgatum</name>
    <name type="common">Blackwell switchgrass</name>
    <dbReference type="NCBI Taxonomy" id="38727"/>
    <lineage>
        <taxon>Eukaryota</taxon>
        <taxon>Viridiplantae</taxon>
        <taxon>Streptophyta</taxon>
        <taxon>Embryophyta</taxon>
        <taxon>Tracheophyta</taxon>
        <taxon>Spermatophyta</taxon>
        <taxon>Magnoliopsida</taxon>
        <taxon>Liliopsida</taxon>
        <taxon>Poales</taxon>
        <taxon>Poaceae</taxon>
        <taxon>PACMAD clade</taxon>
        <taxon>Panicoideae</taxon>
        <taxon>Panicodae</taxon>
        <taxon>Paniceae</taxon>
        <taxon>Panicinae</taxon>
        <taxon>Panicum</taxon>
        <taxon>Panicum sect. Hiantes</taxon>
    </lineage>
</organism>
<reference evidence="1" key="1">
    <citation type="submission" date="2020-05" db="EMBL/GenBank/DDBJ databases">
        <title>WGS assembly of Panicum virgatum.</title>
        <authorList>
            <person name="Lovell J.T."/>
            <person name="Jenkins J."/>
            <person name="Shu S."/>
            <person name="Juenger T.E."/>
            <person name="Schmutz J."/>
        </authorList>
    </citation>
    <scope>NUCLEOTIDE SEQUENCE</scope>
    <source>
        <strain evidence="1">AP13</strain>
    </source>
</reference>
<name>A0A8T0PDF8_PANVG</name>
<keyword evidence="2" id="KW-1185">Reference proteome</keyword>